<dbReference type="Proteomes" id="UP000001307">
    <property type="component" value="Unassembled WGS sequence"/>
</dbReference>
<sequence>MCFKLGALAIAYDGSAWNTVGEFPIVVDNHSAVVIGGDSGAVYVFGGWGMTNAIDNTFLTLDGGSSWIKGPTLLSKRAQHRSVLVDGYVILHLGGRNATDVGMDVEMWTFQDAAGISRTQLDWHLPNFTLYPEPFLVDYKDAQKCK</sequence>
<accession>E4XYE9</accession>
<dbReference type="EMBL" id="FN654790">
    <property type="protein sequence ID" value="CBY36508.1"/>
    <property type="molecule type" value="Genomic_DNA"/>
</dbReference>
<dbReference type="AlphaFoldDB" id="E4XYE9"/>
<dbReference type="Proteomes" id="UP000011014">
    <property type="component" value="Unassembled WGS sequence"/>
</dbReference>
<protein>
    <submittedName>
        <fullName evidence="1">Uncharacterized protein</fullName>
    </submittedName>
</protein>
<dbReference type="SUPFAM" id="SSF117281">
    <property type="entry name" value="Kelch motif"/>
    <property type="match status" value="1"/>
</dbReference>
<name>E4XYE9_OIKDI</name>
<keyword evidence="3" id="KW-1185">Reference proteome</keyword>
<evidence type="ECO:0000313" key="2">
    <source>
        <dbReference type="EMBL" id="CBY36508.1"/>
    </source>
</evidence>
<gene>
    <name evidence="1" type="ORF">GSOID_T00009726001</name>
    <name evidence="2" type="ORF">GSOID_T00029517001</name>
</gene>
<dbReference type="InterPro" id="IPR015915">
    <property type="entry name" value="Kelch-typ_b-propeller"/>
</dbReference>
<organism evidence="1">
    <name type="scientific">Oikopleura dioica</name>
    <name type="common">Tunicate</name>
    <dbReference type="NCBI Taxonomy" id="34765"/>
    <lineage>
        <taxon>Eukaryota</taxon>
        <taxon>Metazoa</taxon>
        <taxon>Chordata</taxon>
        <taxon>Tunicata</taxon>
        <taxon>Appendicularia</taxon>
        <taxon>Copelata</taxon>
        <taxon>Oikopleuridae</taxon>
        <taxon>Oikopleura</taxon>
    </lineage>
</organism>
<evidence type="ECO:0000313" key="1">
    <source>
        <dbReference type="EMBL" id="CBY14671.1"/>
    </source>
</evidence>
<dbReference type="EMBL" id="FN653323">
    <property type="protein sequence ID" value="CBY14671.1"/>
    <property type="molecule type" value="Genomic_DNA"/>
</dbReference>
<reference evidence="1" key="1">
    <citation type="journal article" date="2010" name="Science">
        <title>Plasticity of animal genome architecture unmasked by rapid evolution of a pelagic tunicate.</title>
        <authorList>
            <person name="Denoeud F."/>
            <person name="Henriet S."/>
            <person name="Mungpakdee S."/>
            <person name="Aury J.M."/>
            <person name="Da Silva C."/>
            <person name="Brinkmann H."/>
            <person name="Mikhaleva J."/>
            <person name="Olsen L.C."/>
            <person name="Jubin C."/>
            <person name="Canestro C."/>
            <person name="Bouquet J.M."/>
            <person name="Danks G."/>
            <person name="Poulain J."/>
            <person name="Campsteijn C."/>
            <person name="Adamski M."/>
            <person name="Cross I."/>
            <person name="Yadetie F."/>
            <person name="Muffato M."/>
            <person name="Louis A."/>
            <person name="Butcher S."/>
            <person name="Tsagkogeorga G."/>
            <person name="Konrad A."/>
            <person name="Singh S."/>
            <person name="Jensen M.F."/>
            <person name="Cong E.H."/>
            <person name="Eikeseth-Otteraa H."/>
            <person name="Noel B."/>
            <person name="Anthouard V."/>
            <person name="Porcel B.M."/>
            <person name="Kachouri-Lafond R."/>
            <person name="Nishino A."/>
            <person name="Ugolini M."/>
            <person name="Chourrout P."/>
            <person name="Nishida H."/>
            <person name="Aasland R."/>
            <person name="Huzurbazar S."/>
            <person name="Westhof E."/>
            <person name="Delsuc F."/>
            <person name="Lehrach H."/>
            <person name="Reinhardt R."/>
            <person name="Weissenbach J."/>
            <person name="Roy S.W."/>
            <person name="Artiguenave F."/>
            <person name="Postlethwait J.H."/>
            <person name="Manak J.R."/>
            <person name="Thompson E.M."/>
            <person name="Jaillon O."/>
            <person name="Du Pasquier L."/>
            <person name="Boudinot P."/>
            <person name="Liberles D.A."/>
            <person name="Volff J.N."/>
            <person name="Philippe H."/>
            <person name="Lenhard B."/>
            <person name="Roest Crollius H."/>
            <person name="Wincker P."/>
            <person name="Chourrout D."/>
        </authorList>
    </citation>
    <scope>NUCLEOTIDE SEQUENCE [LARGE SCALE GENOMIC DNA]</scope>
</reference>
<evidence type="ECO:0000313" key="3">
    <source>
        <dbReference type="Proteomes" id="UP000001307"/>
    </source>
</evidence>
<dbReference type="InParanoid" id="E4XYE9"/>
<proteinExistence type="predicted"/>
<dbReference type="Gene3D" id="2.120.10.80">
    <property type="entry name" value="Kelch-type beta propeller"/>
    <property type="match status" value="1"/>
</dbReference>
<dbReference type="OrthoDB" id="10376783at2759"/>